<feature type="compositionally biased region" description="Acidic residues" evidence="1">
    <location>
        <begin position="147"/>
        <end position="163"/>
    </location>
</feature>
<reference evidence="3 4" key="1">
    <citation type="submission" date="2023-07" db="EMBL/GenBank/DDBJ databases">
        <title>Genomic Encyclopedia of Type Strains, Phase IV (KMG-IV): sequencing the most valuable type-strain genomes for metagenomic binning, comparative biology and taxonomic classification.</title>
        <authorList>
            <person name="Goeker M."/>
        </authorList>
    </citation>
    <scope>NUCLEOTIDE SEQUENCE [LARGE SCALE GENOMIC DNA]</scope>
    <source>
        <strain evidence="3 4">DSM 9768</strain>
    </source>
</reference>
<feature type="compositionally biased region" description="Basic and acidic residues" evidence="1">
    <location>
        <begin position="175"/>
        <end position="195"/>
    </location>
</feature>
<comment type="caution">
    <text evidence="3">The sequence shown here is derived from an EMBL/GenBank/DDBJ whole genome shotgun (WGS) entry which is preliminary data.</text>
</comment>
<feature type="domain" description="LysM" evidence="2">
    <location>
        <begin position="345"/>
        <end position="388"/>
    </location>
</feature>
<accession>A0ABT9ZZV6</accession>
<dbReference type="InterPro" id="IPR036779">
    <property type="entry name" value="LysM_dom_sf"/>
</dbReference>
<evidence type="ECO:0000313" key="3">
    <source>
        <dbReference type="EMBL" id="MDQ0256490.1"/>
    </source>
</evidence>
<feature type="compositionally biased region" description="Basic and acidic residues" evidence="1">
    <location>
        <begin position="203"/>
        <end position="220"/>
    </location>
</feature>
<dbReference type="CDD" id="cd00118">
    <property type="entry name" value="LysM"/>
    <property type="match status" value="1"/>
</dbReference>
<gene>
    <name evidence="3" type="ORF">J2S74_003910</name>
</gene>
<dbReference type="PROSITE" id="PS51782">
    <property type="entry name" value="LYSM"/>
    <property type="match status" value="1"/>
</dbReference>
<dbReference type="InterPro" id="IPR014256">
    <property type="entry name" value="Spore_VI_D"/>
</dbReference>
<feature type="region of interest" description="Disordered" evidence="1">
    <location>
        <begin position="141"/>
        <end position="326"/>
    </location>
</feature>
<keyword evidence="4" id="KW-1185">Reference proteome</keyword>
<dbReference type="Pfam" id="PF20918">
    <property type="entry name" value="SPOCS_spoVID-N"/>
    <property type="match status" value="1"/>
</dbReference>
<protein>
    <submittedName>
        <fullName evidence="3">Stage VI sporulation protein D</fullName>
    </submittedName>
</protein>
<organism evidence="3 4">
    <name type="scientific">Evansella vedderi</name>
    <dbReference type="NCBI Taxonomy" id="38282"/>
    <lineage>
        <taxon>Bacteria</taxon>
        <taxon>Bacillati</taxon>
        <taxon>Bacillota</taxon>
        <taxon>Bacilli</taxon>
        <taxon>Bacillales</taxon>
        <taxon>Bacillaceae</taxon>
        <taxon>Evansella</taxon>
    </lineage>
</organism>
<dbReference type="SMART" id="SM00257">
    <property type="entry name" value="LysM"/>
    <property type="match status" value="1"/>
</dbReference>
<dbReference type="EMBL" id="JAUSUG010000017">
    <property type="protein sequence ID" value="MDQ0256490.1"/>
    <property type="molecule type" value="Genomic_DNA"/>
</dbReference>
<dbReference type="RefSeq" id="WP_307328693.1">
    <property type="nucleotide sequence ID" value="NZ_JAUSUG010000017.1"/>
</dbReference>
<dbReference type="Pfam" id="PF01476">
    <property type="entry name" value="LysM"/>
    <property type="match status" value="1"/>
</dbReference>
<dbReference type="Proteomes" id="UP001230005">
    <property type="component" value="Unassembled WGS sequence"/>
</dbReference>
<feature type="compositionally biased region" description="Acidic residues" evidence="1">
    <location>
        <begin position="253"/>
        <end position="273"/>
    </location>
</feature>
<evidence type="ECO:0000313" key="4">
    <source>
        <dbReference type="Proteomes" id="UP001230005"/>
    </source>
</evidence>
<dbReference type="InterPro" id="IPR048862">
    <property type="entry name" value="SPOCS_spoVID_N"/>
</dbReference>
<dbReference type="SUPFAM" id="SSF54106">
    <property type="entry name" value="LysM domain"/>
    <property type="match status" value="1"/>
</dbReference>
<proteinExistence type="predicted"/>
<dbReference type="NCBIfam" id="TIGR02907">
    <property type="entry name" value="spore_VI_D"/>
    <property type="match status" value="1"/>
</dbReference>
<evidence type="ECO:0000259" key="2">
    <source>
        <dbReference type="PROSITE" id="PS51782"/>
    </source>
</evidence>
<feature type="compositionally biased region" description="Basic and acidic residues" evidence="1">
    <location>
        <begin position="309"/>
        <end position="325"/>
    </location>
</feature>
<feature type="compositionally biased region" description="Acidic residues" evidence="1">
    <location>
        <begin position="231"/>
        <end position="244"/>
    </location>
</feature>
<name>A0ABT9ZZV6_9BACI</name>
<evidence type="ECO:0000256" key="1">
    <source>
        <dbReference type="SAM" id="MobiDB-lite"/>
    </source>
</evidence>
<dbReference type="Gene3D" id="3.10.350.10">
    <property type="entry name" value="LysM domain"/>
    <property type="match status" value="1"/>
</dbReference>
<sequence length="398" mass="46051">MTYEQPSSLAFSIKESVWLREGEEIDELLSLALEPDISIREADDQVFIRGSLLLFGEYKPKEQDSNSNSYSDQISFRSVEEVTMSDDGIGMIRHSFPLDVTIPREKINRLEDLYVTVDAFDYELPGKGCIELEANVSVSGIKHERTEEPEDTYDEQQDEESDDYYTRPQEYNDFSSEREEMNERSFHFEAVREAAADDETKDEYESRVEEIKGESKEFQNYERNAAFEQHYEEEDQYEQEENNEEPVSYNTDPEIEPEYEGETEPEPEPEPAPEPELVRSEPTVNFSPQPSPVSAVEETHELEEEGEEEAGRDQTEKSSSSKDENALYLTKMLTKGDQEEFSKLRMCIVQDGESLETIAERYNIQVSNLIRMNRLNEERVAEGQILYIPVKQTPTSKS</sequence>
<dbReference type="InterPro" id="IPR018392">
    <property type="entry name" value="LysM"/>
</dbReference>